<feature type="domain" description="PNPLA" evidence="5">
    <location>
        <begin position="16"/>
        <end position="218"/>
    </location>
</feature>
<dbReference type="PROSITE" id="PS51635">
    <property type="entry name" value="PNPLA"/>
    <property type="match status" value="1"/>
</dbReference>
<evidence type="ECO:0000313" key="6">
    <source>
        <dbReference type="EMBL" id="KAF2726695.1"/>
    </source>
</evidence>
<sequence>MATSKSPDNGGRLRLLSLDGGGVRGLSTLYVLKDIMVQLNKSRLAVGLQPNRPCDVFDLIGGTSTGGLIAIMLGRLHMDVDECISAYVRLIKSVFSEKQSRSGLGMKLGIKARFSSQLLEKAIKQVLQEKGYPEDEPFNNCQPSGCRVMVCACAKETKGTVRIRSYASSRSDPNVAPTVCQAALATSAATQFFDPVTIGARTYVDGALGANNPLDEIEGEASDIWYPDTGISDLQAQVSCFISIGTGVPGKKPLQDNAVKFAKETLVRLATETEKTANRFASRWRKQLLDKKYYRFNVQQGLQDVGLQEFEKEGIIESTTEEYLSEQDVKFRVADCVRSLEVRTGMLSQAS</sequence>
<dbReference type="PANTHER" id="PTHR24185:SF1">
    <property type="entry name" value="CALCIUM-INDEPENDENT PHOSPHOLIPASE A2-GAMMA"/>
    <property type="match status" value="1"/>
</dbReference>
<dbReference type="Proteomes" id="UP000799444">
    <property type="component" value="Unassembled WGS sequence"/>
</dbReference>
<evidence type="ECO:0000256" key="3">
    <source>
        <dbReference type="ARBA" id="ARBA00023098"/>
    </source>
</evidence>
<name>A0A9P4QI38_9PLEO</name>
<evidence type="ECO:0000256" key="4">
    <source>
        <dbReference type="PROSITE-ProRule" id="PRU01161"/>
    </source>
</evidence>
<evidence type="ECO:0000256" key="1">
    <source>
        <dbReference type="ARBA" id="ARBA00022801"/>
    </source>
</evidence>
<dbReference type="GO" id="GO:0016020">
    <property type="term" value="C:membrane"/>
    <property type="evidence" value="ECO:0007669"/>
    <property type="project" value="TreeGrafter"/>
</dbReference>
<feature type="short sequence motif" description="DGA/G" evidence="4">
    <location>
        <begin position="205"/>
        <end position="207"/>
    </location>
</feature>
<protein>
    <submittedName>
        <fullName evidence="6">Phospholipase</fullName>
    </submittedName>
</protein>
<keyword evidence="1 4" id="KW-0378">Hydrolase</keyword>
<reference evidence="6" key="1">
    <citation type="journal article" date="2020" name="Stud. Mycol.">
        <title>101 Dothideomycetes genomes: a test case for predicting lifestyles and emergence of pathogens.</title>
        <authorList>
            <person name="Haridas S."/>
            <person name="Albert R."/>
            <person name="Binder M."/>
            <person name="Bloem J."/>
            <person name="Labutti K."/>
            <person name="Salamov A."/>
            <person name="Andreopoulos B."/>
            <person name="Baker S."/>
            <person name="Barry K."/>
            <person name="Bills G."/>
            <person name="Bluhm B."/>
            <person name="Cannon C."/>
            <person name="Castanera R."/>
            <person name="Culley D."/>
            <person name="Daum C."/>
            <person name="Ezra D."/>
            <person name="Gonzalez J."/>
            <person name="Henrissat B."/>
            <person name="Kuo A."/>
            <person name="Liang C."/>
            <person name="Lipzen A."/>
            <person name="Lutzoni F."/>
            <person name="Magnuson J."/>
            <person name="Mondo S."/>
            <person name="Nolan M."/>
            <person name="Ohm R."/>
            <person name="Pangilinan J."/>
            <person name="Park H.-J."/>
            <person name="Ramirez L."/>
            <person name="Alfaro M."/>
            <person name="Sun H."/>
            <person name="Tritt A."/>
            <person name="Yoshinaga Y."/>
            <person name="Zwiers L.-H."/>
            <person name="Turgeon B."/>
            <person name="Goodwin S."/>
            <person name="Spatafora J."/>
            <person name="Crous P."/>
            <person name="Grigoriev I."/>
        </authorList>
    </citation>
    <scope>NUCLEOTIDE SEQUENCE</scope>
    <source>
        <strain evidence="6">CBS 125425</strain>
    </source>
</reference>
<dbReference type="CDD" id="cd07216">
    <property type="entry name" value="Pat17_PNPLA8_PNPLA9_like3"/>
    <property type="match status" value="1"/>
</dbReference>
<organism evidence="6 7">
    <name type="scientific">Polyplosphaeria fusca</name>
    <dbReference type="NCBI Taxonomy" id="682080"/>
    <lineage>
        <taxon>Eukaryota</taxon>
        <taxon>Fungi</taxon>
        <taxon>Dikarya</taxon>
        <taxon>Ascomycota</taxon>
        <taxon>Pezizomycotina</taxon>
        <taxon>Dothideomycetes</taxon>
        <taxon>Pleosporomycetidae</taxon>
        <taxon>Pleosporales</taxon>
        <taxon>Tetraplosphaeriaceae</taxon>
        <taxon>Polyplosphaeria</taxon>
    </lineage>
</organism>
<evidence type="ECO:0000259" key="5">
    <source>
        <dbReference type="PROSITE" id="PS51635"/>
    </source>
</evidence>
<dbReference type="SUPFAM" id="SSF52151">
    <property type="entry name" value="FabD/lysophospholipase-like"/>
    <property type="match status" value="1"/>
</dbReference>
<dbReference type="GO" id="GO:0016042">
    <property type="term" value="P:lipid catabolic process"/>
    <property type="evidence" value="ECO:0007669"/>
    <property type="project" value="UniProtKB-UniRule"/>
</dbReference>
<feature type="short sequence motif" description="GXGXXG" evidence="4">
    <location>
        <begin position="20"/>
        <end position="25"/>
    </location>
</feature>
<feature type="active site" description="Nucleophile" evidence="4">
    <location>
        <position position="64"/>
    </location>
</feature>
<dbReference type="InterPro" id="IPR016035">
    <property type="entry name" value="Acyl_Trfase/lysoPLipase"/>
</dbReference>
<dbReference type="GO" id="GO:0046486">
    <property type="term" value="P:glycerolipid metabolic process"/>
    <property type="evidence" value="ECO:0007669"/>
    <property type="project" value="UniProtKB-ARBA"/>
</dbReference>
<dbReference type="PANTHER" id="PTHR24185">
    <property type="entry name" value="CALCIUM-INDEPENDENT PHOSPHOLIPASE A2-GAMMA"/>
    <property type="match status" value="1"/>
</dbReference>
<keyword evidence="3 4" id="KW-0443">Lipid metabolism</keyword>
<dbReference type="OrthoDB" id="1658288at2759"/>
<dbReference type="Gene3D" id="3.40.1090.10">
    <property type="entry name" value="Cytosolic phospholipase A2 catalytic domain"/>
    <property type="match status" value="1"/>
</dbReference>
<dbReference type="AlphaFoldDB" id="A0A9P4QI38"/>
<dbReference type="InterPro" id="IPR002641">
    <property type="entry name" value="PNPLA_dom"/>
</dbReference>
<dbReference type="Pfam" id="PF01734">
    <property type="entry name" value="Patatin"/>
    <property type="match status" value="1"/>
</dbReference>
<keyword evidence="2 4" id="KW-0442">Lipid degradation</keyword>
<proteinExistence type="predicted"/>
<feature type="short sequence motif" description="GXSXG" evidence="4">
    <location>
        <begin position="62"/>
        <end position="66"/>
    </location>
</feature>
<dbReference type="GO" id="GO:0019369">
    <property type="term" value="P:arachidonate metabolic process"/>
    <property type="evidence" value="ECO:0007669"/>
    <property type="project" value="TreeGrafter"/>
</dbReference>
<dbReference type="GO" id="GO:0047499">
    <property type="term" value="F:calcium-independent phospholipase A2 activity"/>
    <property type="evidence" value="ECO:0007669"/>
    <property type="project" value="TreeGrafter"/>
</dbReference>
<evidence type="ECO:0000256" key="2">
    <source>
        <dbReference type="ARBA" id="ARBA00022963"/>
    </source>
</evidence>
<accession>A0A9P4QI38</accession>
<dbReference type="EMBL" id="ML996407">
    <property type="protein sequence ID" value="KAF2726695.1"/>
    <property type="molecule type" value="Genomic_DNA"/>
</dbReference>
<comment type="caution">
    <text evidence="6">The sequence shown here is derived from an EMBL/GenBank/DDBJ whole genome shotgun (WGS) entry which is preliminary data.</text>
</comment>
<feature type="active site" description="Proton acceptor" evidence="4">
    <location>
        <position position="205"/>
    </location>
</feature>
<evidence type="ECO:0000313" key="7">
    <source>
        <dbReference type="Proteomes" id="UP000799444"/>
    </source>
</evidence>
<gene>
    <name evidence="6" type="ORF">EJ04DRAFT_480152</name>
</gene>
<keyword evidence="7" id="KW-1185">Reference proteome</keyword>